<accession>A0AAJ0H2I1</accession>
<feature type="region of interest" description="Disordered" evidence="5">
    <location>
        <begin position="179"/>
        <end position="225"/>
    </location>
</feature>
<dbReference type="AlphaFoldDB" id="A0AAJ0H2I1"/>
<reference evidence="6" key="2">
    <citation type="submission" date="2023-06" db="EMBL/GenBank/DDBJ databases">
        <authorList>
            <consortium name="Lawrence Berkeley National Laboratory"/>
            <person name="Mondo S.J."/>
            <person name="Hensen N."/>
            <person name="Bonometti L."/>
            <person name="Westerberg I."/>
            <person name="Brannstrom I.O."/>
            <person name="Guillou S."/>
            <person name="Cros-Aarteil S."/>
            <person name="Calhoun S."/>
            <person name="Haridas S."/>
            <person name="Kuo A."/>
            <person name="Pangilinan J."/>
            <person name="Riley R."/>
            <person name="Labutti K."/>
            <person name="Andreopoulos B."/>
            <person name="Lipzen A."/>
            <person name="Chen C."/>
            <person name="Yanf M."/>
            <person name="Daum C."/>
            <person name="Ng V."/>
            <person name="Clum A."/>
            <person name="Steindorff A."/>
            <person name="Ohm R."/>
            <person name="Martin F."/>
            <person name="Silar P."/>
            <person name="Natvig D."/>
            <person name="Lalanne C."/>
            <person name="Gautier V."/>
            <person name="Ament-Velasquez S.L."/>
            <person name="Kruys A."/>
            <person name="Hutchinson M.I."/>
            <person name="Powell A.J."/>
            <person name="Barry K."/>
            <person name="Miller A.N."/>
            <person name="Grigoriev I.V."/>
            <person name="Debuchy R."/>
            <person name="Gladieux P."/>
            <person name="Thoren M.H."/>
            <person name="Johannesson H."/>
        </authorList>
    </citation>
    <scope>NUCLEOTIDE SEQUENCE</scope>
    <source>
        <strain evidence="6">CBS 333.67</strain>
    </source>
</reference>
<feature type="region of interest" description="Disordered" evidence="5">
    <location>
        <begin position="269"/>
        <end position="306"/>
    </location>
</feature>
<evidence type="ECO:0000256" key="5">
    <source>
        <dbReference type="SAM" id="MobiDB-lite"/>
    </source>
</evidence>
<dbReference type="PANTHER" id="PTHR10272">
    <property type="entry name" value="PLATELET-ACTIVATING FACTOR ACETYLHYDROLASE"/>
    <property type="match status" value="1"/>
</dbReference>
<dbReference type="GeneID" id="87884778"/>
<sequence>MVEPTVAARRPPKSIYERIFHTLPPYTGPYAVGFLEIELPAREPRPFSPHIKRNGEYALKLDTVLFSIYYPADVLDDNNNNNNNNTNDTSNGSGETKNANPRTGGPQPPLHRVPWLPRPRTSTCKGYAKFFNVPHLPVTAYMALTSMFTALPAYRNARLSRRWPAECCCEEQQHASRRGYTSSVDTLVDGQWKQQQQQQQEEEEEEEEEGEPKPNERDVSEEDKPQFPVVIFSHGLGGSRTMYSSICGELASFGLVVVAMEHRDGSGARTFVNKSGTHGDLESQGLDHTDDAPENEKNAPKRRRRGETKPYYKIDYLVPKDNAQDTRPQNPNGVDKELRGAQIEMRLAEMEEAFHVLGLINSGNGEEVYRKNLRKRNNIGSSSVGLDGIDWQDWVGRLDVENVTLMGHSFGGATTVQALRSEKLKWITQGILLDPWGPATPECTEQQSVHKPVLSIGSEAFMHWQKNFDCVRQVCREARDAGTLAWMTTIRGSTHLSQTDFAVLYPNWMSFFMKTIVDPERAIYLTVHTALEFLKITLPASRARFAKAWGDERLLLDSPDSETKVVSDYRPDDKWLAARLKIPNEFSVRLRSMLRWRGPLGRVLEDLVYQDTESEVWCHESPGRDSVERYMRRLGRLSASSSPQGAINPTGS</sequence>
<feature type="compositionally biased region" description="Low complexity" evidence="5">
    <location>
        <begin position="77"/>
        <end position="94"/>
    </location>
</feature>
<dbReference type="RefSeq" id="XP_062726428.1">
    <property type="nucleotide sequence ID" value="XM_062865949.1"/>
</dbReference>
<dbReference type="Gene3D" id="3.40.50.1820">
    <property type="entry name" value="alpha/beta hydrolase"/>
    <property type="match status" value="1"/>
</dbReference>
<organism evidence="6 7">
    <name type="scientific">Chaetomium strumarium</name>
    <dbReference type="NCBI Taxonomy" id="1170767"/>
    <lineage>
        <taxon>Eukaryota</taxon>
        <taxon>Fungi</taxon>
        <taxon>Dikarya</taxon>
        <taxon>Ascomycota</taxon>
        <taxon>Pezizomycotina</taxon>
        <taxon>Sordariomycetes</taxon>
        <taxon>Sordariomycetidae</taxon>
        <taxon>Sordariales</taxon>
        <taxon>Chaetomiaceae</taxon>
        <taxon>Chaetomium</taxon>
    </lineage>
</organism>
<protein>
    <recommendedName>
        <fullName evidence="1">1-alkyl-2-acetylglycerophosphocholine esterase</fullName>
        <ecNumber evidence="1">3.1.1.47</ecNumber>
    </recommendedName>
</protein>
<feature type="region of interest" description="Disordered" evidence="5">
    <location>
        <begin position="76"/>
        <end position="117"/>
    </location>
</feature>
<feature type="compositionally biased region" description="Acidic residues" evidence="5">
    <location>
        <begin position="200"/>
        <end position="210"/>
    </location>
</feature>
<dbReference type="GO" id="GO:0016042">
    <property type="term" value="P:lipid catabolic process"/>
    <property type="evidence" value="ECO:0007669"/>
    <property type="project" value="UniProtKB-KW"/>
</dbReference>
<dbReference type="SUPFAM" id="SSF53474">
    <property type="entry name" value="alpha/beta-Hydrolases"/>
    <property type="match status" value="1"/>
</dbReference>
<name>A0AAJ0H2I1_9PEZI</name>
<evidence type="ECO:0000256" key="1">
    <source>
        <dbReference type="ARBA" id="ARBA00013201"/>
    </source>
</evidence>
<evidence type="ECO:0000313" key="7">
    <source>
        <dbReference type="Proteomes" id="UP001273166"/>
    </source>
</evidence>
<evidence type="ECO:0000256" key="2">
    <source>
        <dbReference type="ARBA" id="ARBA00022801"/>
    </source>
</evidence>
<proteinExistence type="predicted"/>
<keyword evidence="4" id="KW-0443">Lipid metabolism</keyword>
<feature type="compositionally biased region" description="Basic and acidic residues" evidence="5">
    <location>
        <begin position="277"/>
        <end position="299"/>
    </location>
</feature>
<evidence type="ECO:0000313" key="6">
    <source>
        <dbReference type="EMBL" id="KAK3310648.1"/>
    </source>
</evidence>
<comment type="caution">
    <text evidence="6">The sequence shown here is derived from an EMBL/GenBank/DDBJ whole genome shotgun (WGS) entry which is preliminary data.</text>
</comment>
<keyword evidence="3" id="KW-0442">Lipid degradation</keyword>
<feature type="compositionally biased region" description="Basic and acidic residues" evidence="5">
    <location>
        <begin position="211"/>
        <end position="225"/>
    </location>
</feature>
<dbReference type="EMBL" id="JAUDZG010000001">
    <property type="protein sequence ID" value="KAK3310648.1"/>
    <property type="molecule type" value="Genomic_DNA"/>
</dbReference>
<dbReference type="InterPro" id="IPR029058">
    <property type="entry name" value="AB_hydrolase_fold"/>
</dbReference>
<dbReference type="EC" id="3.1.1.47" evidence="1"/>
<dbReference type="PANTHER" id="PTHR10272:SF0">
    <property type="entry name" value="PLATELET-ACTIVATING FACTOR ACETYLHYDROLASE"/>
    <property type="match status" value="1"/>
</dbReference>
<gene>
    <name evidence="6" type="ORF">B0T15DRAFT_44654</name>
</gene>
<keyword evidence="7" id="KW-1185">Reference proteome</keyword>
<reference evidence="6" key="1">
    <citation type="journal article" date="2023" name="Mol. Phylogenet. Evol.">
        <title>Genome-scale phylogeny and comparative genomics of the fungal order Sordariales.</title>
        <authorList>
            <person name="Hensen N."/>
            <person name="Bonometti L."/>
            <person name="Westerberg I."/>
            <person name="Brannstrom I.O."/>
            <person name="Guillou S."/>
            <person name="Cros-Aarteil S."/>
            <person name="Calhoun S."/>
            <person name="Haridas S."/>
            <person name="Kuo A."/>
            <person name="Mondo S."/>
            <person name="Pangilinan J."/>
            <person name="Riley R."/>
            <person name="LaButti K."/>
            <person name="Andreopoulos B."/>
            <person name="Lipzen A."/>
            <person name="Chen C."/>
            <person name="Yan M."/>
            <person name="Daum C."/>
            <person name="Ng V."/>
            <person name="Clum A."/>
            <person name="Steindorff A."/>
            <person name="Ohm R.A."/>
            <person name="Martin F."/>
            <person name="Silar P."/>
            <person name="Natvig D.O."/>
            <person name="Lalanne C."/>
            <person name="Gautier V."/>
            <person name="Ament-Velasquez S.L."/>
            <person name="Kruys A."/>
            <person name="Hutchinson M.I."/>
            <person name="Powell A.J."/>
            <person name="Barry K."/>
            <person name="Miller A.N."/>
            <person name="Grigoriev I.V."/>
            <person name="Debuchy R."/>
            <person name="Gladieux P."/>
            <person name="Hiltunen Thoren M."/>
            <person name="Johannesson H."/>
        </authorList>
    </citation>
    <scope>NUCLEOTIDE SEQUENCE</scope>
    <source>
        <strain evidence="6">CBS 333.67</strain>
    </source>
</reference>
<evidence type="ECO:0000256" key="3">
    <source>
        <dbReference type="ARBA" id="ARBA00022963"/>
    </source>
</evidence>
<evidence type="ECO:0000256" key="4">
    <source>
        <dbReference type="ARBA" id="ARBA00023098"/>
    </source>
</evidence>
<dbReference type="Proteomes" id="UP001273166">
    <property type="component" value="Unassembled WGS sequence"/>
</dbReference>
<dbReference type="GO" id="GO:0003847">
    <property type="term" value="F:1-alkyl-2-acetylglycerophosphocholine esterase activity"/>
    <property type="evidence" value="ECO:0007669"/>
    <property type="project" value="UniProtKB-EC"/>
</dbReference>
<keyword evidence="2" id="KW-0378">Hydrolase</keyword>
<dbReference type="Pfam" id="PF03403">
    <property type="entry name" value="PAF-AH_p_II"/>
    <property type="match status" value="1"/>
</dbReference>